<feature type="domain" description="ABC transmembrane type-1" evidence="8">
    <location>
        <begin position="32"/>
        <end position="225"/>
    </location>
</feature>
<reference evidence="9 10" key="1">
    <citation type="submission" date="2018-04" db="EMBL/GenBank/DDBJ databases">
        <title>Novel Campyloabacter and Helicobacter Species and Strains.</title>
        <authorList>
            <person name="Mannion A.J."/>
            <person name="Shen Z."/>
            <person name="Fox J.G."/>
        </authorList>
    </citation>
    <scope>NUCLEOTIDE SEQUENCE [LARGE SCALE GENOMIC DNA]</scope>
    <source>
        <strain evidence="9 10">MIT 12-6600</strain>
    </source>
</reference>
<dbReference type="InterPro" id="IPR051322">
    <property type="entry name" value="AA_ABC_Transporter_Permease"/>
</dbReference>
<evidence type="ECO:0000256" key="4">
    <source>
        <dbReference type="ARBA" id="ARBA00022692"/>
    </source>
</evidence>
<evidence type="ECO:0000256" key="3">
    <source>
        <dbReference type="ARBA" id="ARBA00022475"/>
    </source>
</evidence>
<dbReference type="CDD" id="cd06261">
    <property type="entry name" value="TM_PBP2"/>
    <property type="match status" value="1"/>
</dbReference>
<dbReference type="RefSeq" id="WP_115570645.1">
    <property type="nucleotide sequence ID" value="NZ_NXLT01000002.1"/>
</dbReference>
<dbReference type="EMBL" id="NXLT01000002">
    <property type="protein sequence ID" value="RDU67827.1"/>
    <property type="molecule type" value="Genomic_DNA"/>
</dbReference>
<feature type="transmembrane region" description="Helical" evidence="7">
    <location>
        <begin position="139"/>
        <end position="157"/>
    </location>
</feature>
<keyword evidence="3" id="KW-1003">Cell membrane</keyword>
<proteinExistence type="inferred from homology"/>
<name>A0A3D8IRA4_9HELI</name>
<dbReference type="OrthoDB" id="9793490at2"/>
<gene>
    <name evidence="9" type="ORF">CQA54_02560</name>
</gene>
<evidence type="ECO:0000256" key="1">
    <source>
        <dbReference type="ARBA" id="ARBA00004651"/>
    </source>
</evidence>
<feature type="transmembrane region" description="Helical" evidence="7">
    <location>
        <begin position="164"/>
        <end position="186"/>
    </location>
</feature>
<dbReference type="Pfam" id="PF00528">
    <property type="entry name" value="BPD_transp_1"/>
    <property type="match status" value="1"/>
</dbReference>
<keyword evidence="10" id="KW-1185">Reference proteome</keyword>
<protein>
    <submittedName>
        <fullName evidence="9">ABC transporter permease</fullName>
    </submittedName>
</protein>
<evidence type="ECO:0000256" key="5">
    <source>
        <dbReference type="ARBA" id="ARBA00022989"/>
    </source>
</evidence>
<comment type="caution">
    <text evidence="9">The sequence shown here is derived from an EMBL/GenBank/DDBJ whole genome shotgun (WGS) entry which is preliminary data.</text>
</comment>
<dbReference type="InterPro" id="IPR000515">
    <property type="entry name" value="MetI-like"/>
</dbReference>
<dbReference type="PANTHER" id="PTHR30450:SF1">
    <property type="entry name" value="D-METHIONINE TRANSPORT SYSTEM PERMEASE PROTEIN METI-RELATED"/>
    <property type="match status" value="1"/>
</dbReference>
<evidence type="ECO:0000256" key="7">
    <source>
        <dbReference type="RuleBase" id="RU363032"/>
    </source>
</evidence>
<organism evidence="9 10">
    <name type="scientific">Helicobacter equorum</name>
    <dbReference type="NCBI Taxonomy" id="361872"/>
    <lineage>
        <taxon>Bacteria</taxon>
        <taxon>Pseudomonadati</taxon>
        <taxon>Campylobacterota</taxon>
        <taxon>Epsilonproteobacteria</taxon>
        <taxon>Campylobacterales</taxon>
        <taxon>Helicobacteraceae</taxon>
        <taxon>Helicobacter</taxon>
    </lineage>
</organism>
<comment type="similarity">
    <text evidence="7">Belongs to the binding-protein-dependent transport system permease family.</text>
</comment>
<dbReference type="SUPFAM" id="SSF161098">
    <property type="entry name" value="MetI-like"/>
    <property type="match status" value="1"/>
</dbReference>
<dbReference type="GO" id="GO:0048473">
    <property type="term" value="P:D-methionine transmembrane transport"/>
    <property type="evidence" value="ECO:0007669"/>
    <property type="project" value="TreeGrafter"/>
</dbReference>
<feature type="transmembrane region" description="Helical" evidence="7">
    <location>
        <begin position="77"/>
        <end position="98"/>
    </location>
</feature>
<keyword evidence="6 7" id="KW-0472">Membrane</keyword>
<dbReference type="Gene3D" id="1.10.3720.10">
    <property type="entry name" value="MetI-like"/>
    <property type="match status" value="1"/>
</dbReference>
<sequence>MKEFLRAGDRIFEDILHSLFGNDIMFLLMKGLCETIYMVGFSIVFAVIFGLPLGILLTLTRPDSIKPMPLLNKTLGWVVNMIRSFPFMVLIIALLPVFRHLIGISTGSSAAIIALSIAAIPFIARLFEGALLEVSKDLIEATQSMGANTWIIITMMLSESKPALVNAIVITSVSLIGYCAMAGIVGGGGLGDLAYRLGFNSFREDILLYAVLITMVLVQVIQSSGDGIVKILRKHR</sequence>
<keyword evidence="4 7" id="KW-0812">Transmembrane</keyword>
<dbReference type="Proteomes" id="UP000256514">
    <property type="component" value="Unassembled WGS sequence"/>
</dbReference>
<dbReference type="GO" id="GO:0005886">
    <property type="term" value="C:plasma membrane"/>
    <property type="evidence" value="ECO:0007669"/>
    <property type="project" value="UniProtKB-SubCell"/>
</dbReference>
<dbReference type="PANTHER" id="PTHR30450">
    <property type="entry name" value="ABC TRANSPORTER PERMEASE"/>
    <property type="match status" value="1"/>
</dbReference>
<feature type="transmembrane region" description="Helical" evidence="7">
    <location>
        <begin position="206"/>
        <end position="229"/>
    </location>
</feature>
<keyword evidence="2 7" id="KW-0813">Transport</keyword>
<dbReference type="AlphaFoldDB" id="A0A3D8IRA4"/>
<comment type="subcellular location">
    <subcellularLocation>
        <location evidence="1 7">Cell membrane</location>
        <topology evidence="1 7">Multi-pass membrane protein</topology>
    </subcellularLocation>
</comment>
<accession>A0A3D8IRA4</accession>
<evidence type="ECO:0000313" key="10">
    <source>
        <dbReference type="Proteomes" id="UP000256514"/>
    </source>
</evidence>
<evidence type="ECO:0000313" key="9">
    <source>
        <dbReference type="EMBL" id="RDU67827.1"/>
    </source>
</evidence>
<dbReference type="PROSITE" id="PS50928">
    <property type="entry name" value="ABC_TM1"/>
    <property type="match status" value="1"/>
</dbReference>
<feature type="transmembrane region" description="Helical" evidence="7">
    <location>
        <begin position="110"/>
        <end position="127"/>
    </location>
</feature>
<evidence type="ECO:0000259" key="8">
    <source>
        <dbReference type="PROSITE" id="PS50928"/>
    </source>
</evidence>
<evidence type="ECO:0000256" key="6">
    <source>
        <dbReference type="ARBA" id="ARBA00023136"/>
    </source>
</evidence>
<feature type="transmembrane region" description="Helical" evidence="7">
    <location>
        <begin position="35"/>
        <end position="57"/>
    </location>
</feature>
<evidence type="ECO:0000256" key="2">
    <source>
        <dbReference type="ARBA" id="ARBA00022448"/>
    </source>
</evidence>
<keyword evidence="5 7" id="KW-1133">Transmembrane helix</keyword>
<dbReference type="InterPro" id="IPR035906">
    <property type="entry name" value="MetI-like_sf"/>
</dbReference>